<dbReference type="Gene3D" id="1.20.80.60">
    <property type="match status" value="1"/>
</dbReference>
<keyword evidence="2" id="KW-1185">Reference proteome</keyword>
<dbReference type="AlphaFoldDB" id="A0A1A6HUG3"/>
<gene>
    <name evidence="1" type="ORF">A6R68_23922</name>
</gene>
<sequence>NIVKIFVENGDDLLGLTEKAKTSLAVDRPSEAKEGILSQEIYCCLEMAVLLESHTLQAKFRHYNKEM</sequence>
<organism evidence="1 2">
    <name type="scientific">Neotoma lepida</name>
    <name type="common">Desert woodrat</name>
    <dbReference type="NCBI Taxonomy" id="56216"/>
    <lineage>
        <taxon>Eukaryota</taxon>
        <taxon>Metazoa</taxon>
        <taxon>Chordata</taxon>
        <taxon>Craniata</taxon>
        <taxon>Vertebrata</taxon>
        <taxon>Euteleostomi</taxon>
        <taxon>Mammalia</taxon>
        <taxon>Eutheria</taxon>
        <taxon>Euarchontoglires</taxon>
        <taxon>Glires</taxon>
        <taxon>Rodentia</taxon>
        <taxon>Myomorpha</taxon>
        <taxon>Muroidea</taxon>
        <taxon>Cricetidae</taxon>
        <taxon>Neotominae</taxon>
        <taxon>Neotoma</taxon>
    </lineage>
</organism>
<name>A0A1A6HUG3_NEOLE</name>
<dbReference type="InterPro" id="IPR035963">
    <property type="entry name" value="FERM_2"/>
</dbReference>
<evidence type="ECO:0000313" key="1">
    <source>
        <dbReference type="EMBL" id="OBS82088.1"/>
    </source>
</evidence>
<feature type="non-terminal residue" evidence="1">
    <location>
        <position position="1"/>
    </location>
</feature>
<dbReference type="SUPFAM" id="SSF47031">
    <property type="entry name" value="Second domain of FERM"/>
    <property type="match status" value="1"/>
</dbReference>
<protein>
    <submittedName>
        <fullName evidence="1">Uncharacterized protein</fullName>
    </submittedName>
</protein>
<evidence type="ECO:0000313" key="2">
    <source>
        <dbReference type="Proteomes" id="UP000092124"/>
    </source>
</evidence>
<reference evidence="1 2" key="1">
    <citation type="submission" date="2016-06" db="EMBL/GenBank/DDBJ databases">
        <title>The Draft Genome Sequence and Annotation of the Desert Woodrat Neotoma lepida.</title>
        <authorList>
            <person name="Campbell M."/>
            <person name="Oakeson K.F."/>
            <person name="Yandell M."/>
            <person name="Halpert J.R."/>
            <person name="Dearing D."/>
        </authorList>
    </citation>
    <scope>NUCLEOTIDE SEQUENCE [LARGE SCALE GENOMIC DNA]</scope>
    <source>
        <strain evidence="1">417</strain>
        <tissue evidence="1">Liver</tissue>
    </source>
</reference>
<proteinExistence type="predicted"/>
<dbReference type="Proteomes" id="UP000092124">
    <property type="component" value="Unassembled WGS sequence"/>
</dbReference>
<comment type="caution">
    <text evidence="1">The sequence shown here is derived from an EMBL/GenBank/DDBJ whole genome shotgun (WGS) entry which is preliminary data.</text>
</comment>
<feature type="non-terminal residue" evidence="1">
    <location>
        <position position="67"/>
    </location>
</feature>
<dbReference type="EMBL" id="LZPO01008273">
    <property type="protein sequence ID" value="OBS82088.1"/>
    <property type="molecule type" value="Genomic_DNA"/>
</dbReference>
<accession>A0A1A6HUG3</accession>